<keyword evidence="1" id="KW-1133">Transmembrane helix</keyword>
<dbReference type="Proteomes" id="UP000183685">
    <property type="component" value="Unassembled WGS sequence"/>
</dbReference>
<evidence type="ECO:0000313" key="2">
    <source>
        <dbReference type="EMBL" id="SDE01098.1"/>
    </source>
</evidence>
<dbReference type="RefSeq" id="WP_082714540.1">
    <property type="nucleotide sequence ID" value="NZ_DAIOMO010000004.1"/>
</dbReference>
<accession>A0A1G6ZEN8</accession>
<keyword evidence="3" id="KW-1185">Reference proteome</keyword>
<keyword evidence="1" id="KW-0472">Membrane</keyword>
<reference evidence="2 3" key="1">
    <citation type="submission" date="2016-10" db="EMBL/GenBank/DDBJ databases">
        <authorList>
            <person name="de Groot N.N."/>
        </authorList>
    </citation>
    <scope>NUCLEOTIDE SEQUENCE [LARGE SCALE GENOMIC DNA]</scope>
    <source>
        <strain evidence="2 3">CGMCC 1.9109</strain>
    </source>
</reference>
<dbReference type="OrthoDB" id="7173870at2"/>
<organism evidence="2 3">
    <name type="scientific">Kordiimonas lacus</name>
    <dbReference type="NCBI Taxonomy" id="637679"/>
    <lineage>
        <taxon>Bacteria</taxon>
        <taxon>Pseudomonadati</taxon>
        <taxon>Pseudomonadota</taxon>
        <taxon>Alphaproteobacteria</taxon>
        <taxon>Kordiimonadales</taxon>
        <taxon>Kordiimonadaceae</taxon>
        <taxon>Kordiimonas</taxon>
    </lineage>
</organism>
<proteinExistence type="predicted"/>
<feature type="transmembrane region" description="Helical" evidence="1">
    <location>
        <begin position="12"/>
        <end position="29"/>
    </location>
</feature>
<evidence type="ECO:0000256" key="1">
    <source>
        <dbReference type="SAM" id="Phobius"/>
    </source>
</evidence>
<dbReference type="Pfam" id="PF05545">
    <property type="entry name" value="FixQ"/>
    <property type="match status" value="1"/>
</dbReference>
<keyword evidence="1" id="KW-0812">Transmembrane</keyword>
<dbReference type="EMBL" id="FNAK01000004">
    <property type="protein sequence ID" value="SDE01098.1"/>
    <property type="molecule type" value="Genomic_DNA"/>
</dbReference>
<protein>
    <submittedName>
        <fullName evidence="2">Cbb3-type cytochrome oxidase component FixQ</fullName>
    </submittedName>
</protein>
<dbReference type="AlphaFoldDB" id="A0A1G6ZEN8"/>
<name>A0A1G6ZEN8_9PROT</name>
<sequence length="50" mass="5756">MIDWISDNAGMTGLLFFFSAFCGIVYWAFRPSQKKVIENHRFIPLEGDDA</sequence>
<gene>
    <name evidence="2" type="ORF">SAMN04488071_1785</name>
</gene>
<evidence type="ECO:0000313" key="3">
    <source>
        <dbReference type="Proteomes" id="UP000183685"/>
    </source>
</evidence>
<dbReference type="InterPro" id="IPR008621">
    <property type="entry name" value="Cbb3-typ_cyt_oxidase_comp"/>
</dbReference>